<evidence type="ECO:0000313" key="3">
    <source>
        <dbReference type="EMBL" id="MCH1627050.1"/>
    </source>
</evidence>
<protein>
    <submittedName>
        <fullName evidence="3">DUF4367 domain-containing protein</fullName>
    </submittedName>
</protein>
<dbReference type="RefSeq" id="WP_240256967.1">
    <property type="nucleotide sequence ID" value="NZ_JAKTTI010000032.1"/>
</dbReference>
<keyword evidence="1" id="KW-0472">Membrane</keyword>
<accession>A0AAW5E738</accession>
<dbReference type="PANTHER" id="PTHR37507">
    <property type="entry name" value="SPORULATION PROTEIN YDCC"/>
    <property type="match status" value="1"/>
</dbReference>
<name>A0AAW5E738_9BACI</name>
<keyword evidence="1" id="KW-0812">Transmembrane</keyword>
<gene>
    <name evidence="3" type="ORF">MJG50_17090</name>
</gene>
<keyword evidence="4" id="KW-1185">Reference proteome</keyword>
<dbReference type="InterPro" id="IPR052944">
    <property type="entry name" value="Sporulation_related"/>
</dbReference>
<evidence type="ECO:0000256" key="1">
    <source>
        <dbReference type="SAM" id="Phobius"/>
    </source>
</evidence>
<sequence length="258" mass="29824">MGDKYRHVLDQIIEETVKEEYDHILPITSTNEAWENFNKRREHKYKSRTFSPRKKKFVMLGTSLAVCIILISLLPQSGSSFASLTEIFGKVEGNMISLFVKVGENEEHIEDVKEPSLDEYYVIEGSETTMDEIDLEQAKKETAFPILIPKWVPTDFELEHVLVLTKQNQKSDEIYLQYKSNAKHFTIRQTSTGHEFGLGMSYNKDEVNVEQIKINGYQANLINRSKGISKLFWVTQSIYYSIDGHLTKEEIIQIAESM</sequence>
<proteinExistence type="predicted"/>
<dbReference type="PANTHER" id="PTHR37507:SF2">
    <property type="entry name" value="SPORULATION PROTEIN YDCC"/>
    <property type="match status" value="1"/>
</dbReference>
<evidence type="ECO:0000259" key="2">
    <source>
        <dbReference type="Pfam" id="PF14285"/>
    </source>
</evidence>
<dbReference type="Pfam" id="PF14285">
    <property type="entry name" value="DUF4367"/>
    <property type="match status" value="1"/>
</dbReference>
<dbReference type="Proteomes" id="UP001431131">
    <property type="component" value="Unassembled WGS sequence"/>
</dbReference>
<dbReference type="EMBL" id="JAKTTI010000032">
    <property type="protein sequence ID" value="MCH1627050.1"/>
    <property type="molecule type" value="Genomic_DNA"/>
</dbReference>
<feature type="domain" description="DUF4367" evidence="2">
    <location>
        <begin position="148"/>
        <end position="258"/>
    </location>
</feature>
<feature type="transmembrane region" description="Helical" evidence="1">
    <location>
        <begin position="57"/>
        <end position="74"/>
    </location>
</feature>
<organism evidence="3 4">
    <name type="scientific">Fredinandcohnia quinoae</name>
    <dbReference type="NCBI Taxonomy" id="2918902"/>
    <lineage>
        <taxon>Bacteria</taxon>
        <taxon>Bacillati</taxon>
        <taxon>Bacillota</taxon>
        <taxon>Bacilli</taxon>
        <taxon>Bacillales</taxon>
        <taxon>Bacillaceae</taxon>
        <taxon>Fredinandcohnia</taxon>
    </lineage>
</organism>
<dbReference type="AlphaFoldDB" id="A0AAW5E738"/>
<comment type="caution">
    <text evidence="3">The sequence shown here is derived from an EMBL/GenBank/DDBJ whole genome shotgun (WGS) entry which is preliminary data.</text>
</comment>
<keyword evidence="1" id="KW-1133">Transmembrane helix</keyword>
<reference evidence="3" key="1">
    <citation type="submission" date="2022-02" db="EMBL/GenBank/DDBJ databases">
        <title>Fredinandcohnia quinoae sp. nov. isolated from Chenopodium quinoa seeds.</title>
        <authorList>
            <person name="Saati-Santamaria Z."/>
            <person name="Flores-Felix J.D."/>
            <person name="Igual J.M."/>
            <person name="Velazquez E."/>
            <person name="Garcia-Fraile P."/>
            <person name="Martinez-Molina E."/>
        </authorList>
    </citation>
    <scope>NUCLEOTIDE SEQUENCE</scope>
    <source>
        <strain evidence="3">SECRCQ15</strain>
    </source>
</reference>
<evidence type="ECO:0000313" key="4">
    <source>
        <dbReference type="Proteomes" id="UP001431131"/>
    </source>
</evidence>
<dbReference type="InterPro" id="IPR025377">
    <property type="entry name" value="DUF4367"/>
</dbReference>